<comment type="caution">
    <text evidence="1">The sequence shown here is derived from an EMBL/GenBank/DDBJ whole genome shotgun (WGS) entry which is preliminary data.</text>
</comment>
<accession>A0AA39XH86</accession>
<dbReference type="Proteomes" id="UP001175000">
    <property type="component" value="Unassembled WGS sequence"/>
</dbReference>
<name>A0AA39XH86_9PEZI</name>
<dbReference type="AlphaFoldDB" id="A0AA39XH86"/>
<evidence type="ECO:0000313" key="2">
    <source>
        <dbReference type="Proteomes" id="UP001175000"/>
    </source>
</evidence>
<dbReference type="Pfam" id="PF26639">
    <property type="entry name" value="Het-6_barrel"/>
    <property type="match status" value="1"/>
</dbReference>
<proteinExistence type="predicted"/>
<protein>
    <submittedName>
        <fullName evidence="1">Uncharacterized protein</fullName>
    </submittedName>
</protein>
<evidence type="ECO:0000313" key="1">
    <source>
        <dbReference type="EMBL" id="KAK0633959.1"/>
    </source>
</evidence>
<dbReference type="EMBL" id="JAULSU010000001">
    <property type="protein sequence ID" value="KAK0633959.1"/>
    <property type="molecule type" value="Genomic_DNA"/>
</dbReference>
<keyword evidence="2" id="KW-1185">Reference proteome</keyword>
<sequence>MLTAETEYEHEHRKKLAAPGEDVLDPDSFLEYFYSKGLDSRCKSEFRVVFEQIMVGTNGPYCGMGPLETMEGDIVCIFFGCPFPIVIRPSPLYDGEYAFLGPAYLCGAMEGQVVSDANMKEKKLKVETFILC</sequence>
<organism evidence="1 2">
    <name type="scientific">Immersiella caudata</name>
    <dbReference type="NCBI Taxonomy" id="314043"/>
    <lineage>
        <taxon>Eukaryota</taxon>
        <taxon>Fungi</taxon>
        <taxon>Dikarya</taxon>
        <taxon>Ascomycota</taxon>
        <taxon>Pezizomycotina</taxon>
        <taxon>Sordariomycetes</taxon>
        <taxon>Sordariomycetidae</taxon>
        <taxon>Sordariales</taxon>
        <taxon>Lasiosphaeriaceae</taxon>
        <taxon>Immersiella</taxon>
    </lineage>
</organism>
<gene>
    <name evidence="1" type="ORF">B0T14DRAFT_508095</name>
</gene>
<reference evidence="1" key="1">
    <citation type="submission" date="2023-06" db="EMBL/GenBank/DDBJ databases">
        <title>Genome-scale phylogeny and comparative genomics of the fungal order Sordariales.</title>
        <authorList>
            <consortium name="Lawrence Berkeley National Laboratory"/>
            <person name="Hensen N."/>
            <person name="Bonometti L."/>
            <person name="Westerberg I."/>
            <person name="Brannstrom I.O."/>
            <person name="Guillou S."/>
            <person name="Cros-Aarteil S."/>
            <person name="Calhoun S."/>
            <person name="Haridas S."/>
            <person name="Kuo A."/>
            <person name="Mondo S."/>
            <person name="Pangilinan J."/>
            <person name="Riley R."/>
            <person name="Labutti K."/>
            <person name="Andreopoulos B."/>
            <person name="Lipzen A."/>
            <person name="Chen C."/>
            <person name="Yanf M."/>
            <person name="Daum C."/>
            <person name="Ng V."/>
            <person name="Clum A."/>
            <person name="Steindorff A."/>
            <person name="Ohm R."/>
            <person name="Martin F."/>
            <person name="Silar P."/>
            <person name="Natvig D."/>
            <person name="Lalanne C."/>
            <person name="Gautier V."/>
            <person name="Ament-Velasquez S.L."/>
            <person name="Kruys A."/>
            <person name="Hutchinson M.I."/>
            <person name="Powell A.J."/>
            <person name="Barry K."/>
            <person name="Miller A.N."/>
            <person name="Grigoriev I.V."/>
            <person name="Debuchy R."/>
            <person name="Gladieux P."/>
            <person name="Thoren M.H."/>
            <person name="Johannesson H."/>
        </authorList>
    </citation>
    <scope>NUCLEOTIDE SEQUENCE</scope>
    <source>
        <strain evidence="1">CBS 606.72</strain>
    </source>
</reference>